<comment type="caution">
    <text evidence="1">The sequence shown here is derived from an EMBL/GenBank/DDBJ whole genome shotgun (WGS) entry which is preliminary data.</text>
</comment>
<sequence length="198" mass="22016">MNTNHMIEAKIDGLEYLAPNTTKREEALAQALTYLLEQTVDQDLAHGIELTEGEKDAREIALLALAPDSIEPQEPVSVPWEWKVADDDPRFVYALNEGGTNLFHFKIEPGKDDDGDAISPEQLAKIARIAKSAPLLFTQLSTLVGAVLAICEHYKFEEDFPLRLVDNNSGEESDTTFHQLLRTAIRTLADVKGKEEAQ</sequence>
<name>A0A934SCL8_9BACT</name>
<dbReference type="AlphaFoldDB" id="A0A934SCL8"/>
<reference evidence="1" key="1">
    <citation type="submission" date="2021-01" db="EMBL/GenBank/DDBJ databases">
        <title>Modified the classification status of verrucomicrobia.</title>
        <authorList>
            <person name="Feng X."/>
        </authorList>
    </citation>
    <scope>NUCLEOTIDE SEQUENCE</scope>
    <source>
        <strain evidence="1">KCTC 22041</strain>
    </source>
</reference>
<proteinExistence type="predicted"/>
<organism evidence="1 2">
    <name type="scientific">Luteolibacter pohnpeiensis</name>
    <dbReference type="NCBI Taxonomy" id="454153"/>
    <lineage>
        <taxon>Bacteria</taxon>
        <taxon>Pseudomonadati</taxon>
        <taxon>Verrucomicrobiota</taxon>
        <taxon>Verrucomicrobiia</taxon>
        <taxon>Verrucomicrobiales</taxon>
        <taxon>Verrucomicrobiaceae</taxon>
        <taxon>Luteolibacter</taxon>
    </lineage>
</organism>
<dbReference type="Proteomes" id="UP000603141">
    <property type="component" value="Unassembled WGS sequence"/>
</dbReference>
<accession>A0A934SCL8</accession>
<evidence type="ECO:0000313" key="2">
    <source>
        <dbReference type="Proteomes" id="UP000603141"/>
    </source>
</evidence>
<dbReference type="EMBL" id="JAENIJ010000025">
    <property type="protein sequence ID" value="MBK1883677.1"/>
    <property type="molecule type" value="Genomic_DNA"/>
</dbReference>
<gene>
    <name evidence="1" type="ORF">JIN85_14765</name>
</gene>
<protein>
    <submittedName>
        <fullName evidence="1">Uncharacterized protein</fullName>
    </submittedName>
</protein>
<dbReference type="RefSeq" id="WP_200272066.1">
    <property type="nucleotide sequence ID" value="NZ_JAENIJ010000025.1"/>
</dbReference>
<keyword evidence="2" id="KW-1185">Reference proteome</keyword>
<evidence type="ECO:0000313" key="1">
    <source>
        <dbReference type="EMBL" id="MBK1883677.1"/>
    </source>
</evidence>